<dbReference type="PANTHER" id="PTHR46306:SF1">
    <property type="entry name" value="BTB_POZ DOMAIN-CONTAINING PROTEIN 9"/>
    <property type="match status" value="1"/>
</dbReference>
<dbReference type="Gene3D" id="1.25.40.420">
    <property type="match status" value="1"/>
</dbReference>
<dbReference type="InterPro" id="IPR011705">
    <property type="entry name" value="BACK"/>
</dbReference>
<evidence type="ECO:0000259" key="2">
    <source>
        <dbReference type="PROSITE" id="PS50097"/>
    </source>
</evidence>
<feature type="compositionally biased region" description="Basic and acidic residues" evidence="1">
    <location>
        <begin position="599"/>
        <end position="608"/>
    </location>
</feature>
<dbReference type="FunFam" id="3.30.710.10:FF:000042">
    <property type="entry name" value="BTB/POZ domain-containing protein 9"/>
    <property type="match status" value="1"/>
</dbReference>
<dbReference type="VEuPathDB" id="VectorBase:GBRI027314"/>
<dbReference type="InterPro" id="IPR052407">
    <property type="entry name" value="BTB_POZ_domain_cont_9"/>
</dbReference>
<dbReference type="EnsemblMetazoa" id="GBRI027314-RA">
    <property type="protein sequence ID" value="GBRI027314-PA"/>
    <property type="gene ID" value="GBRI027314"/>
</dbReference>
<dbReference type="CDD" id="cd14822">
    <property type="entry name" value="BACK_BTBD9"/>
    <property type="match status" value="1"/>
</dbReference>
<dbReference type="SUPFAM" id="SSF49785">
    <property type="entry name" value="Galactose-binding domain-like"/>
    <property type="match status" value="2"/>
</dbReference>
<dbReference type="GO" id="GO:0050804">
    <property type="term" value="P:modulation of chemical synaptic transmission"/>
    <property type="evidence" value="ECO:0007669"/>
    <property type="project" value="TreeGrafter"/>
</dbReference>
<dbReference type="InterPro" id="IPR000210">
    <property type="entry name" value="BTB/POZ_dom"/>
</dbReference>
<feature type="compositionally biased region" description="Polar residues" evidence="1">
    <location>
        <begin position="609"/>
        <end position="621"/>
    </location>
</feature>
<dbReference type="InterPro" id="IPR034091">
    <property type="entry name" value="BTBD9_BACK-like_dom"/>
</dbReference>
<feature type="compositionally biased region" description="Acidic residues" evidence="1">
    <location>
        <begin position="625"/>
        <end position="635"/>
    </location>
</feature>
<dbReference type="Pfam" id="PF07707">
    <property type="entry name" value="BACK"/>
    <property type="match status" value="1"/>
</dbReference>
<name>A0A1A9WPM6_9MUSC</name>
<dbReference type="Proteomes" id="UP000091820">
    <property type="component" value="Unassembled WGS sequence"/>
</dbReference>
<dbReference type="Gene3D" id="3.30.710.10">
    <property type="entry name" value="Potassium Channel Kv1.1, Chain A"/>
    <property type="match status" value="1"/>
</dbReference>
<dbReference type="CDD" id="cd18287">
    <property type="entry name" value="BTB_POZ_BTBD9"/>
    <property type="match status" value="1"/>
</dbReference>
<protein>
    <recommendedName>
        <fullName evidence="2">BTB domain-containing protein</fullName>
    </recommendedName>
</protein>
<feature type="region of interest" description="Disordered" evidence="1">
    <location>
        <begin position="599"/>
        <end position="648"/>
    </location>
</feature>
<dbReference type="PROSITE" id="PS50097">
    <property type="entry name" value="BTB"/>
    <property type="match status" value="1"/>
</dbReference>
<dbReference type="FunFam" id="1.25.40.420:FF:000005">
    <property type="entry name" value="BTB/POZ domain-containing protein 9"/>
    <property type="match status" value="1"/>
</dbReference>
<sequence length="648" mass="74314">MSSQSHRKMSGTRLPNKTRSDAVELTELFSAQMAQLCLNEDYSDVTFIVENQRLPAHRVMLAARSEYFRALLYGGLSESTQRDIHLKVPVEAFKALLRYIYSGHLSLSQMDEDNILDTLGLANQYGLTELELAISDYLRQYLALNNACAILDAARLYNLEKLTKVCLTFMDRNAADILQHETFKNLSKESLEEILRRDSFFAPEVQIFLAVWDWGKHNRNVDIQSVVSYVRLPHMNLNHLLKVVRPSGILDPNKLLDAIEEQSTSKYLKYRAALWPKENVATATFGSRTIHGECPTQLLNGDITTYDMEKGYTRHCISDGNDSGIVVELGTICLINHVKILLWDRDNRAYSYFIEVSANQIQWDRIIDYSQYHCRSWQFLYFQARPVRYIKLVGTHNTVNKVFHVVSLEALHLMNIPRVVEGIVTPTGNVATIEMGAIVVDGVSRTRNALLNGNYVDYDWDSGYTCHQLGSGEILVRLGIEIYAFLHSGIKYDIFLKFSAQPYYVGSMRLLLWDCDDRTYSFYIETSTNQKDWTMVIDKRDEQARSWQNFTFTARPVVFIRIVGTRNTANEIFHCVHLECPSEDPNFLLIENEKQRIAEDKKQLKSNDNEPGTSSETGGNKSSEEREESTVEEDILVQFENNSLDESN</sequence>
<evidence type="ECO:0000313" key="3">
    <source>
        <dbReference type="EnsemblMetazoa" id="GBRI027314-PA"/>
    </source>
</evidence>
<dbReference type="InterPro" id="IPR011333">
    <property type="entry name" value="SKP1/BTB/POZ_sf"/>
</dbReference>
<dbReference type="InterPro" id="IPR008979">
    <property type="entry name" value="Galactose-bd-like_sf"/>
</dbReference>
<accession>A0A1A9WPM6</accession>
<proteinExistence type="predicted"/>
<dbReference type="SUPFAM" id="SSF54695">
    <property type="entry name" value="POZ domain"/>
    <property type="match status" value="1"/>
</dbReference>
<dbReference type="GO" id="GO:0048512">
    <property type="term" value="P:circadian behavior"/>
    <property type="evidence" value="ECO:0007669"/>
    <property type="project" value="TreeGrafter"/>
</dbReference>
<dbReference type="Pfam" id="PF00651">
    <property type="entry name" value="BTB"/>
    <property type="match status" value="1"/>
</dbReference>
<dbReference type="SMART" id="SM00875">
    <property type="entry name" value="BACK"/>
    <property type="match status" value="1"/>
</dbReference>
<reference evidence="4" key="1">
    <citation type="submission" date="2014-03" db="EMBL/GenBank/DDBJ databases">
        <authorList>
            <person name="Aksoy S."/>
            <person name="Warren W."/>
            <person name="Wilson R.K."/>
        </authorList>
    </citation>
    <scope>NUCLEOTIDE SEQUENCE [LARGE SCALE GENOMIC DNA]</scope>
    <source>
        <strain evidence="4">IAEA</strain>
    </source>
</reference>
<dbReference type="GO" id="GO:0008344">
    <property type="term" value="P:adult locomotory behavior"/>
    <property type="evidence" value="ECO:0007669"/>
    <property type="project" value="TreeGrafter"/>
</dbReference>
<dbReference type="GO" id="GO:0005737">
    <property type="term" value="C:cytoplasm"/>
    <property type="evidence" value="ECO:0007669"/>
    <property type="project" value="TreeGrafter"/>
</dbReference>
<feature type="domain" description="BTB" evidence="2">
    <location>
        <begin position="43"/>
        <end position="109"/>
    </location>
</feature>
<dbReference type="SMART" id="SM00225">
    <property type="entry name" value="BTB"/>
    <property type="match status" value="1"/>
</dbReference>
<dbReference type="STRING" id="37001.A0A1A9WPM6"/>
<evidence type="ECO:0000313" key="4">
    <source>
        <dbReference type="Proteomes" id="UP000091820"/>
    </source>
</evidence>
<dbReference type="PANTHER" id="PTHR46306">
    <property type="entry name" value="BTB/POZ DOMAIN-CONTAINING PROTEIN 9"/>
    <property type="match status" value="1"/>
</dbReference>
<dbReference type="AlphaFoldDB" id="A0A1A9WPM6"/>
<reference evidence="3" key="2">
    <citation type="submission" date="2020-05" db="UniProtKB">
        <authorList>
            <consortium name="EnsemblMetazoa"/>
        </authorList>
    </citation>
    <scope>IDENTIFICATION</scope>
    <source>
        <strain evidence="3">IAEA</strain>
    </source>
</reference>
<feature type="compositionally biased region" description="Polar residues" evidence="1">
    <location>
        <begin position="639"/>
        <end position="648"/>
    </location>
</feature>
<dbReference type="Gene3D" id="2.60.120.260">
    <property type="entry name" value="Galactose-binding domain-like"/>
    <property type="match status" value="2"/>
</dbReference>
<keyword evidence="4" id="KW-1185">Reference proteome</keyword>
<evidence type="ECO:0000256" key="1">
    <source>
        <dbReference type="SAM" id="MobiDB-lite"/>
    </source>
</evidence>
<organism evidence="3 4">
    <name type="scientific">Glossina brevipalpis</name>
    <dbReference type="NCBI Taxonomy" id="37001"/>
    <lineage>
        <taxon>Eukaryota</taxon>
        <taxon>Metazoa</taxon>
        <taxon>Ecdysozoa</taxon>
        <taxon>Arthropoda</taxon>
        <taxon>Hexapoda</taxon>
        <taxon>Insecta</taxon>
        <taxon>Pterygota</taxon>
        <taxon>Neoptera</taxon>
        <taxon>Endopterygota</taxon>
        <taxon>Diptera</taxon>
        <taxon>Brachycera</taxon>
        <taxon>Muscomorpha</taxon>
        <taxon>Hippoboscoidea</taxon>
        <taxon>Glossinidae</taxon>
        <taxon>Glossina</taxon>
    </lineage>
</organism>